<name>A0A918BJ48_9ACTN</name>
<reference evidence="2" key="2">
    <citation type="submission" date="2020-09" db="EMBL/GenBank/DDBJ databases">
        <authorList>
            <person name="Sun Q."/>
            <person name="Ohkuma M."/>
        </authorList>
    </citation>
    <scope>NUCLEOTIDE SEQUENCE</scope>
    <source>
        <strain evidence="2">JCM 3131</strain>
    </source>
</reference>
<evidence type="ECO:0000313" key="2">
    <source>
        <dbReference type="EMBL" id="GGQ72890.1"/>
    </source>
</evidence>
<feature type="region of interest" description="Disordered" evidence="1">
    <location>
        <begin position="62"/>
        <end position="100"/>
    </location>
</feature>
<gene>
    <name evidence="2" type="ORF">GCM10010145_48240</name>
</gene>
<organism evidence="2 3">
    <name type="scientific">Streptomyces ruber</name>
    <dbReference type="NCBI Taxonomy" id="83378"/>
    <lineage>
        <taxon>Bacteria</taxon>
        <taxon>Bacillati</taxon>
        <taxon>Actinomycetota</taxon>
        <taxon>Actinomycetes</taxon>
        <taxon>Kitasatosporales</taxon>
        <taxon>Streptomycetaceae</taxon>
        <taxon>Streptomyces</taxon>
    </lineage>
</organism>
<reference evidence="2" key="1">
    <citation type="journal article" date="2014" name="Int. J. Syst. Evol. Microbiol.">
        <title>Complete genome sequence of Corynebacterium casei LMG S-19264T (=DSM 44701T), isolated from a smear-ripened cheese.</title>
        <authorList>
            <consortium name="US DOE Joint Genome Institute (JGI-PGF)"/>
            <person name="Walter F."/>
            <person name="Albersmeier A."/>
            <person name="Kalinowski J."/>
            <person name="Ruckert C."/>
        </authorList>
    </citation>
    <scope>NUCLEOTIDE SEQUENCE</scope>
    <source>
        <strain evidence="2">JCM 3131</strain>
    </source>
</reference>
<accession>A0A918BJ48</accession>
<dbReference type="EMBL" id="BMQK01000012">
    <property type="protein sequence ID" value="GGQ72890.1"/>
    <property type="molecule type" value="Genomic_DNA"/>
</dbReference>
<sequence>MPAGERDGLVPVTRLGDHLDVRVPGQDGPHTRPDHRLVVGHQDPDRSAARCRLFHAASLRAARRRANGEPSRIRPGSGHTPDEGQDAAAVRPMGAGTADF</sequence>
<proteinExistence type="predicted"/>
<evidence type="ECO:0000256" key="1">
    <source>
        <dbReference type="SAM" id="MobiDB-lite"/>
    </source>
</evidence>
<comment type="caution">
    <text evidence="2">The sequence shown here is derived from an EMBL/GenBank/DDBJ whole genome shotgun (WGS) entry which is preliminary data.</text>
</comment>
<dbReference type="AlphaFoldDB" id="A0A918BJ48"/>
<keyword evidence="3" id="KW-1185">Reference proteome</keyword>
<protein>
    <submittedName>
        <fullName evidence="2">Uncharacterized protein</fullName>
    </submittedName>
</protein>
<dbReference type="Proteomes" id="UP000620156">
    <property type="component" value="Unassembled WGS sequence"/>
</dbReference>
<evidence type="ECO:0000313" key="3">
    <source>
        <dbReference type="Proteomes" id="UP000620156"/>
    </source>
</evidence>